<feature type="region of interest" description="Disordered" evidence="1">
    <location>
        <begin position="188"/>
        <end position="327"/>
    </location>
</feature>
<organism evidence="2">
    <name type="scientific">uncultured Rubrobacteraceae bacterium</name>
    <dbReference type="NCBI Taxonomy" id="349277"/>
    <lineage>
        <taxon>Bacteria</taxon>
        <taxon>Bacillati</taxon>
        <taxon>Actinomycetota</taxon>
        <taxon>Rubrobacteria</taxon>
        <taxon>Rubrobacterales</taxon>
        <taxon>Rubrobacteraceae</taxon>
        <taxon>environmental samples</taxon>
    </lineage>
</organism>
<feature type="compositionally biased region" description="Low complexity" evidence="1">
    <location>
        <begin position="74"/>
        <end position="86"/>
    </location>
</feature>
<accession>A0A6J4PW88</accession>
<feature type="region of interest" description="Disordered" evidence="1">
    <location>
        <begin position="1"/>
        <end position="135"/>
    </location>
</feature>
<feature type="compositionally biased region" description="Basic and acidic residues" evidence="1">
    <location>
        <begin position="34"/>
        <end position="43"/>
    </location>
</feature>
<feature type="non-terminal residue" evidence="2">
    <location>
        <position position="1"/>
    </location>
</feature>
<evidence type="ECO:0000313" key="2">
    <source>
        <dbReference type="EMBL" id="CAA9427614.1"/>
    </source>
</evidence>
<name>A0A6J4PW88_9ACTN</name>
<feature type="compositionally biased region" description="Basic and acidic residues" evidence="1">
    <location>
        <begin position="308"/>
        <end position="327"/>
    </location>
</feature>
<gene>
    <name evidence="2" type="ORF">AVDCRST_MAG03-3023</name>
</gene>
<dbReference type="AlphaFoldDB" id="A0A6J4PW88"/>
<dbReference type="EMBL" id="CADCUT010000177">
    <property type="protein sequence ID" value="CAA9427614.1"/>
    <property type="molecule type" value="Genomic_DNA"/>
</dbReference>
<feature type="compositionally biased region" description="Basic and acidic residues" evidence="1">
    <location>
        <begin position="1"/>
        <end position="10"/>
    </location>
</feature>
<proteinExistence type="predicted"/>
<evidence type="ECO:0000256" key="1">
    <source>
        <dbReference type="SAM" id="MobiDB-lite"/>
    </source>
</evidence>
<reference evidence="2" key="1">
    <citation type="submission" date="2020-02" db="EMBL/GenBank/DDBJ databases">
        <authorList>
            <person name="Meier V. D."/>
        </authorList>
    </citation>
    <scope>NUCLEOTIDE SEQUENCE</scope>
    <source>
        <strain evidence="2">AVDCRST_MAG03</strain>
    </source>
</reference>
<feature type="compositionally biased region" description="Basic residues" evidence="1">
    <location>
        <begin position="190"/>
        <end position="207"/>
    </location>
</feature>
<protein>
    <submittedName>
        <fullName evidence="2">Permease of the drug/metabolite transporter (DMT) superfamily</fullName>
    </submittedName>
</protein>
<feature type="non-terminal residue" evidence="2">
    <location>
        <position position="327"/>
    </location>
</feature>
<sequence length="327" mass="34667">ARTNHPERAGGHARRGWPRERRTAGRARGGAVGDGRRAEDAAARGDVAGGHRARGAPDPAPLLRPRGGARVGFPRAPARLRVARPAGNRMGRVGAGDAAFHGGVRVQRPDGRDTAAEDPAALCDSARPRPARRAPEARLLAALRGGDGRRLPGLLRQPESLLGARLGRGVRGPARGRGGRTLGLLDGARKVRPTGRPLPRRHRRAAAARRSTPRGDSAGAGGFRGPRRGVRLPAGAPFAPRPHTRSARAPAFLPGPLDDPGLPRHARGARLPGHGRRPELGGARGWDQRGAGRRVYPALVGHLRPRATGRENRARHPDRTRDTGDEM</sequence>